<dbReference type="EMBL" id="JBEPTF010000002">
    <property type="protein sequence ID" value="MET4684219.1"/>
    <property type="molecule type" value="Genomic_DNA"/>
</dbReference>
<gene>
    <name evidence="2" type="ORF">ABIE19_002149</name>
</gene>
<dbReference type="PROSITE" id="PS50943">
    <property type="entry name" value="HTH_CROC1"/>
    <property type="match status" value="1"/>
</dbReference>
<keyword evidence="3" id="KW-1185">Reference proteome</keyword>
<dbReference type="Gene3D" id="1.10.260.40">
    <property type="entry name" value="lambda repressor-like DNA-binding domains"/>
    <property type="match status" value="1"/>
</dbReference>
<dbReference type="InterPro" id="IPR010982">
    <property type="entry name" value="Lambda_DNA-bd_dom_sf"/>
</dbReference>
<organism evidence="2 3">
    <name type="scientific">Brevundimonas faecalis</name>
    <dbReference type="NCBI Taxonomy" id="947378"/>
    <lineage>
        <taxon>Bacteria</taxon>
        <taxon>Pseudomonadati</taxon>
        <taxon>Pseudomonadota</taxon>
        <taxon>Alphaproteobacteria</taxon>
        <taxon>Caulobacterales</taxon>
        <taxon>Caulobacteraceae</taxon>
        <taxon>Brevundimonas</taxon>
    </lineage>
</organism>
<reference evidence="2 3" key="1">
    <citation type="submission" date="2024-06" db="EMBL/GenBank/DDBJ databases">
        <title>Sorghum-associated microbial communities from plants grown in Nebraska, USA.</title>
        <authorList>
            <person name="Schachtman D."/>
        </authorList>
    </citation>
    <scope>NUCLEOTIDE SEQUENCE [LARGE SCALE GENOMIC DNA]</scope>
    <source>
        <strain evidence="2 3">2814</strain>
    </source>
</reference>
<dbReference type="CDD" id="cd00093">
    <property type="entry name" value="HTH_XRE"/>
    <property type="match status" value="1"/>
</dbReference>
<dbReference type="SUPFAM" id="SSF47413">
    <property type="entry name" value="lambda repressor-like DNA-binding domains"/>
    <property type="match status" value="1"/>
</dbReference>
<dbReference type="InterPro" id="IPR001387">
    <property type="entry name" value="Cro/C1-type_HTH"/>
</dbReference>
<dbReference type="SMART" id="SM00530">
    <property type="entry name" value="HTH_XRE"/>
    <property type="match status" value="1"/>
</dbReference>
<protein>
    <submittedName>
        <fullName evidence="2">Transcriptional regulator with XRE-family HTH domain</fullName>
    </submittedName>
</protein>
<dbReference type="Pfam" id="PF13560">
    <property type="entry name" value="HTH_31"/>
    <property type="match status" value="1"/>
</dbReference>
<accession>A0ABV2RCB0</accession>
<dbReference type="RefSeq" id="WP_354089176.1">
    <property type="nucleotide sequence ID" value="NZ_JBEPTF010000002.1"/>
</dbReference>
<comment type="caution">
    <text evidence="2">The sequence shown here is derived from an EMBL/GenBank/DDBJ whole genome shotgun (WGS) entry which is preliminary data.</text>
</comment>
<sequence length="147" mass="15751">MRRAADEDRKRRREIDAALGARLRAIRENHGLSQADMALKLGISTNQWGRHEAGINRVPASRLLLFSQFMQVDTTALFAGLPTEQGVTAPSAAGAARPASASIADAEINEGSSALVLRIAAAARELPEARQRTLLAVIRALKAEDEG</sequence>
<feature type="domain" description="HTH cro/C1-type" evidence="1">
    <location>
        <begin position="23"/>
        <end position="77"/>
    </location>
</feature>
<name>A0ABV2RCB0_9CAUL</name>
<evidence type="ECO:0000259" key="1">
    <source>
        <dbReference type="PROSITE" id="PS50943"/>
    </source>
</evidence>
<dbReference type="Proteomes" id="UP001549313">
    <property type="component" value="Unassembled WGS sequence"/>
</dbReference>
<evidence type="ECO:0000313" key="2">
    <source>
        <dbReference type="EMBL" id="MET4684219.1"/>
    </source>
</evidence>
<evidence type="ECO:0000313" key="3">
    <source>
        <dbReference type="Proteomes" id="UP001549313"/>
    </source>
</evidence>
<proteinExistence type="predicted"/>